<dbReference type="Proteomes" id="UP000091857">
    <property type="component" value="Chromosome 9"/>
</dbReference>
<name>A0ACB7H202_MANES</name>
<gene>
    <name evidence="1" type="ORF">MANES_09G016600v8</name>
</gene>
<sequence length="314" mass="35454">MLIHAWQSVLLKCQLFHAKGHLLTHGSSSNTNENILIYKTVPHIHVGKREENVAKLSLMSPKSTDASTPPLPWEVVVLVAHKLDPKTLAIASCVSKSWYISMSSDHNWDSHCITQYPSLARLKYTNPLIPYRRLYTMGHTAAKRRVKSPCKPRLSLDNIIFVIDLSTENQLIINSAKSGRELEKRERKGVFRFEFDVDVNYESWSSVDDKVLLEGVKISWNVVLKGWRAVFTMMECGGKVRIGKGGDGWFSEELPSPGCCFSDSRSGMVADMKVGFSSGRSRIGKVSLGILSIINWRYLSLEDGLRYLQHYLLP</sequence>
<protein>
    <submittedName>
        <fullName evidence="1">Uncharacterized protein</fullName>
    </submittedName>
</protein>
<accession>A0ACB7H202</accession>
<keyword evidence="2" id="KW-1185">Reference proteome</keyword>
<organism evidence="1 2">
    <name type="scientific">Manihot esculenta</name>
    <name type="common">Cassava</name>
    <name type="synonym">Jatropha manihot</name>
    <dbReference type="NCBI Taxonomy" id="3983"/>
    <lineage>
        <taxon>Eukaryota</taxon>
        <taxon>Viridiplantae</taxon>
        <taxon>Streptophyta</taxon>
        <taxon>Embryophyta</taxon>
        <taxon>Tracheophyta</taxon>
        <taxon>Spermatophyta</taxon>
        <taxon>Magnoliopsida</taxon>
        <taxon>eudicotyledons</taxon>
        <taxon>Gunneridae</taxon>
        <taxon>Pentapetalae</taxon>
        <taxon>rosids</taxon>
        <taxon>fabids</taxon>
        <taxon>Malpighiales</taxon>
        <taxon>Euphorbiaceae</taxon>
        <taxon>Crotonoideae</taxon>
        <taxon>Manihoteae</taxon>
        <taxon>Manihot</taxon>
    </lineage>
</organism>
<evidence type="ECO:0000313" key="1">
    <source>
        <dbReference type="EMBL" id="KAG8646597.1"/>
    </source>
</evidence>
<reference evidence="2" key="1">
    <citation type="journal article" date="2016" name="Nat. Biotechnol.">
        <title>Sequencing wild and cultivated cassava and related species reveals extensive interspecific hybridization and genetic diversity.</title>
        <authorList>
            <person name="Bredeson J.V."/>
            <person name="Lyons J.B."/>
            <person name="Prochnik S.E."/>
            <person name="Wu G.A."/>
            <person name="Ha C.M."/>
            <person name="Edsinger-Gonzales E."/>
            <person name="Grimwood J."/>
            <person name="Schmutz J."/>
            <person name="Rabbi I.Y."/>
            <person name="Egesi C."/>
            <person name="Nauluvula P."/>
            <person name="Lebot V."/>
            <person name="Ndunguru J."/>
            <person name="Mkamilo G."/>
            <person name="Bart R.S."/>
            <person name="Setter T.L."/>
            <person name="Gleadow R.M."/>
            <person name="Kulakow P."/>
            <person name="Ferguson M.E."/>
            <person name="Rounsley S."/>
            <person name="Rokhsar D.S."/>
        </authorList>
    </citation>
    <scope>NUCLEOTIDE SEQUENCE [LARGE SCALE GENOMIC DNA]</scope>
    <source>
        <strain evidence="2">cv. AM560-2</strain>
    </source>
</reference>
<proteinExistence type="predicted"/>
<dbReference type="EMBL" id="CM004395">
    <property type="protein sequence ID" value="KAG8646597.1"/>
    <property type="molecule type" value="Genomic_DNA"/>
</dbReference>
<comment type="caution">
    <text evidence="1">The sequence shown here is derived from an EMBL/GenBank/DDBJ whole genome shotgun (WGS) entry which is preliminary data.</text>
</comment>
<evidence type="ECO:0000313" key="2">
    <source>
        <dbReference type="Proteomes" id="UP000091857"/>
    </source>
</evidence>